<protein>
    <recommendedName>
        <fullName evidence="15">N-myc-interactor</fullName>
    </recommendedName>
</protein>
<dbReference type="GO" id="GO:0005737">
    <property type="term" value="C:cytoplasm"/>
    <property type="evidence" value="ECO:0007669"/>
    <property type="project" value="UniProtKB-SubCell"/>
</dbReference>
<keyword evidence="10" id="KW-0175">Coiled coil</keyword>
<dbReference type="GO" id="GO:0005576">
    <property type="term" value="C:extracellular region"/>
    <property type="evidence" value="ECO:0007669"/>
    <property type="project" value="UniProtKB-SubCell"/>
</dbReference>
<feature type="domain" description="NID" evidence="11">
    <location>
        <begin position="167"/>
        <end position="253"/>
    </location>
</feature>
<dbReference type="OrthoDB" id="9903237at2759"/>
<accession>A0A9Q1F2S4</accession>
<keyword evidence="9" id="KW-0539">Nucleus</keyword>
<dbReference type="Pfam" id="PF07292">
    <property type="entry name" value="NID"/>
    <property type="match status" value="2"/>
</dbReference>
<reference evidence="13" key="1">
    <citation type="journal article" date="2023" name="Science">
        <title>Genome structures resolve the early diversification of teleost fishes.</title>
        <authorList>
            <person name="Parey E."/>
            <person name="Louis A."/>
            <person name="Montfort J."/>
            <person name="Bouchez O."/>
            <person name="Roques C."/>
            <person name="Iampietro C."/>
            <person name="Lluch J."/>
            <person name="Castinel A."/>
            <person name="Donnadieu C."/>
            <person name="Desvignes T."/>
            <person name="Floi Bucao C."/>
            <person name="Jouanno E."/>
            <person name="Wen M."/>
            <person name="Mejri S."/>
            <person name="Dirks R."/>
            <person name="Jansen H."/>
            <person name="Henkel C."/>
            <person name="Chen W.J."/>
            <person name="Zahm M."/>
            <person name="Cabau C."/>
            <person name="Klopp C."/>
            <person name="Thompson A.W."/>
            <person name="Robinson-Rechavi M."/>
            <person name="Braasch I."/>
            <person name="Lecointre G."/>
            <person name="Bobe J."/>
            <person name="Postlethwait J.H."/>
            <person name="Berthelot C."/>
            <person name="Roest Crollius H."/>
            <person name="Guiguen Y."/>
        </authorList>
    </citation>
    <scope>NUCLEOTIDE SEQUENCE</scope>
    <source>
        <tissue evidence="13">Blood</tissue>
    </source>
</reference>
<comment type="similarity">
    <text evidence="4">Belongs to the NMI family.</text>
</comment>
<evidence type="ECO:0008006" key="15">
    <source>
        <dbReference type="Google" id="ProtNLM"/>
    </source>
</evidence>
<dbReference type="GO" id="GO:0045087">
    <property type="term" value="P:innate immune response"/>
    <property type="evidence" value="ECO:0007669"/>
    <property type="project" value="UniProtKB-KW"/>
</dbReference>
<evidence type="ECO:0000313" key="14">
    <source>
        <dbReference type="Proteomes" id="UP001152622"/>
    </source>
</evidence>
<feature type="domain" description="NID" evidence="11">
    <location>
        <begin position="266"/>
        <end position="351"/>
    </location>
</feature>
<evidence type="ECO:0000313" key="13">
    <source>
        <dbReference type="EMBL" id="KAJ8349810.1"/>
    </source>
</evidence>
<dbReference type="Pfam" id="PF07334">
    <property type="entry name" value="IFP_35_N"/>
    <property type="match status" value="1"/>
</dbReference>
<evidence type="ECO:0000256" key="6">
    <source>
        <dbReference type="ARBA" id="ARBA00022525"/>
    </source>
</evidence>
<name>A0A9Q1F2S4_SYNKA</name>
<feature type="coiled-coil region" evidence="10">
    <location>
        <begin position="18"/>
        <end position="119"/>
    </location>
</feature>
<evidence type="ECO:0000256" key="1">
    <source>
        <dbReference type="ARBA" id="ARBA00004123"/>
    </source>
</evidence>
<evidence type="ECO:0000259" key="12">
    <source>
        <dbReference type="Pfam" id="PF07334"/>
    </source>
</evidence>
<keyword evidence="5" id="KW-0963">Cytoplasm</keyword>
<dbReference type="InterPro" id="IPR009909">
    <property type="entry name" value="Nmi/IFP35_dom"/>
</dbReference>
<dbReference type="AlphaFoldDB" id="A0A9Q1F2S4"/>
<organism evidence="13 14">
    <name type="scientific">Synaphobranchus kaupii</name>
    <name type="common">Kaup's arrowtooth eel</name>
    <dbReference type="NCBI Taxonomy" id="118154"/>
    <lineage>
        <taxon>Eukaryota</taxon>
        <taxon>Metazoa</taxon>
        <taxon>Chordata</taxon>
        <taxon>Craniata</taxon>
        <taxon>Vertebrata</taxon>
        <taxon>Euteleostomi</taxon>
        <taxon>Actinopterygii</taxon>
        <taxon>Neopterygii</taxon>
        <taxon>Teleostei</taxon>
        <taxon>Anguilliformes</taxon>
        <taxon>Synaphobranchidae</taxon>
        <taxon>Synaphobranchus</taxon>
    </lineage>
</organism>
<evidence type="ECO:0000256" key="10">
    <source>
        <dbReference type="SAM" id="Coils"/>
    </source>
</evidence>
<evidence type="ECO:0000256" key="7">
    <source>
        <dbReference type="ARBA" id="ARBA00022588"/>
    </source>
</evidence>
<dbReference type="InterPro" id="IPR012677">
    <property type="entry name" value="Nucleotide-bd_a/b_plait_sf"/>
</dbReference>
<dbReference type="PANTHER" id="PTHR15225">
    <property type="entry name" value="INTERFERON-INDUCED PROTEIN 35/NMI N-MYC/STAT INTERACTING PROTEIN"/>
    <property type="match status" value="1"/>
</dbReference>
<gene>
    <name evidence="13" type="ORF">SKAU_G00249400</name>
</gene>
<comment type="subcellular location">
    <subcellularLocation>
        <location evidence="2">Cytoplasm</location>
    </subcellularLocation>
    <subcellularLocation>
        <location evidence="1">Nucleus</location>
    </subcellularLocation>
    <subcellularLocation>
        <location evidence="3">Secreted</location>
    </subcellularLocation>
</comment>
<dbReference type="InterPro" id="IPR009938">
    <property type="entry name" value="Nmi/IFP35_N"/>
</dbReference>
<dbReference type="Proteomes" id="UP001152622">
    <property type="component" value="Chromosome 9"/>
</dbReference>
<sequence>MEECGMGKQCPPQEEKKLTEAMEELEMWKNKVDKAETEKSRLLLEKLSAEATKKQAQKETMTLTEQQKSVESSVRKINKAQEDSILQLQKNNQALMERLKKYEDMLKIKKAEYSSLQQTSMIKADIPETKVRFTGVGREEDEENYEDIVCVFTITQKPSFRLMGGQALITFEKEKVAKNILRLPKCSVAFDKNRMDLKPYSVPLEPSVKFEVQMNVSKRTIRYSNPPPYLPAELRDRLEISFSKPSQGGGEVEEVFYNKDTGVGKITFLNTGVAECLTLKKKYTIDASQEVYVSVQPYFEYQLKRFQKYCGVSKRTVLLDGIEEALDEEDLQDYLEIHFQKPSNYGGEVESIKYIHGASTAEAYFKEDTEETN</sequence>
<feature type="domain" description="Nmi/IFP 35" evidence="12">
    <location>
        <begin position="86"/>
        <end position="166"/>
    </location>
</feature>
<evidence type="ECO:0000259" key="11">
    <source>
        <dbReference type="Pfam" id="PF07292"/>
    </source>
</evidence>
<keyword evidence="14" id="KW-1185">Reference proteome</keyword>
<keyword evidence="6" id="KW-0964">Secreted</keyword>
<evidence type="ECO:0000256" key="3">
    <source>
        <dbReference type="ARBA" id="ARBA00004613"/>
    </source>
</evidence>
<evidence type="ECO:0000256" key="8">
    <source>
        <dbReference type="ARBA" id="ARBA00022859"/>
    </source>
</evidence>
<dbReference type="PANTHER" id="PTHR15225:SF4">
    <property type="entry name" value="N-MYC-INTERACTOR"/>
    <property type="match status" value="1"/>
</dbReference>
<keyword evidence="8" id="KW-0391">Immunity</keyword>
<comment type="caution">
    <text evidence="13">The sequence shown here is derived from an EMBL/GenBank/DDBJ whole genome shotgun (WGS) entry which is preliminary data.</text>
</comment>
<dbReference type="EMBL" id="JAINUF010000009">
    <property type="protein sequence ID" value="KAJ8349810.1"/>
    <property type="molecule type" value="Genomic_DNA"/>
</dbReference>
<dbReference type="Gene3D" id="3.30.70.330">
    <property type="match status" value="1"/>
</dbReference>
<evidence type="ECO:0000256" key="9">
    <source>
        <dbReference type="ARBA" id="ARBA00023242"/>
    </source>
</evidence>
<proteinExistence type="inferred from homology"/>
<evidence type="ECO:0000256" key="5">
    <source>
        <dbReference type="ARBA" id="ARBA00022490"/>
    </source>
</evidence>
<keyword evidence="7" id="KW-0399">Innate immunity</keyword>
<dbReference type="GO" id="GO:0005634">
    <property type="term" value="C:nucleus"/>
    <property type="evidence" value="ECO:0007669"/>
    <property type="project" value="UniProtKB-SubCell"/>
</dbReference>
<evidence type="ECO:0000256" key="2">
    <source>
        <dbReference type="ARBA" id="ARBA00004496"/>
    </source>
</evidence>
<evidence type="ECO:0000256" key="4">
    <source>
        <dbReference type="ARBA" id="ARBA00010081"/>
    </source>
</evidence>